<sequence>MFNKRPSRGSKQLQSVMKPNYEEYLKKKIQVDDTTIPNDQTSFQEIIKHVFEDVGDFQVRYIPKNDELGLYVYYISGITDVTKLEEQLLLSDELEIAALKENIRNYDYYEADSWKSCIQGCLEGHVIIHLPGEVPFLVNYVKKEQRTVTEPTTQYQVYGPKIGFIEDSRTNISLIRKLIKDPRLKLKEFTVGTLSHTHVGLLYLEEYVDTDLLELVTSRLESLTMEQLNDGGEIAKKIVDYPMSIFPQVYETERPDYTSIALGQGKIVLVVDNSTFCVVLPATLFNLIEISPDNFRMALDNTFIRLLRIVSILVATILPALYVALVGYHPELLPTTLALTIADSRNNIPFPIYLEAIMMIFALDVLVEASLRLPSFVGQTIGIVGGLVVGQAAVEAGLVSNTMIIVSASTAITSFTLPTWHLISSWRIARYLLIMMSSLLGIFGLTIGIAYLTFCLCNLSSFGKPYLSPATPLNPKELWNLFFRLKNNQFTKPK</sequence>
<reference evidence="6 7" key="1">
    <citation type="submission" date="2017-04" db="EMBL/GenBank/DDBJ databases">
        <title>Complete Genome Sequence of the Bacillus horikoshii 20a strain from Cuatro Cienegas, Coahuila, Mexico.</title>
        <authorList>
            <person name="Zarza E."/>
            <person name="Alcaraz L.D."/>
            <person name="Aguilar-Salinas B."/>
            <person name="Islas A."/>
            <person name="Olmedo-Alvarez G."/>
        </authorList>
    </citation>
    <scope>NUCLEOTIDE SEQUENCE [LARGE SCALE GENOMIC DNA]</scope>
    <source>
        <strain evidence="6 7">20a</strain>
    </source>
</reference>
<dbReference type="PIRSF" id="PIRSF005690">
    <property type="entry name" value="GerBA"/>
    <property type="match status" value="1"/>
</dbReference>
<proteinExistence type="inferred from homology"/>
<keyword evidence="5" id="KW-0812">Transmembrane</keyword>
<feature type="transmembrane region" description="Helical" evidence="5">
    <location>
        <begin position="306"/>
        <end position="328"/>
    </location>
</feature>
<organism evidence="6 7">
    <name type="scientific">Sutcliffiella horikoshii</name>
    <dbReference type="NCBI Taxonomy" id="79883"/>
    <lineage>
        <taxon>Bacteria</taxon>
        <taxon>Bacillati</taxon>
        <taxon>Bacillota</taxon>
        <taxon>Bacilli</taxon>
        <taxon>Bacillales</taxon>
        <taxon>Bacillaceae</taxon>
        <taxon>Sutcliffiella</taxon>
    </lineage>
</organism>
<evidence type="ECO:0000256" key="2">
    <source>
        <dbReference type="ARBA" id="ARBA00005278"/>
    </source>
</evidence>
<dbReference type="GeneID" id="96737730"/>
<evidence type="ECO:0000313" key="7">
    <source>
        <dbReference type="Proteomes" id="UP000195573"/>
    </source>
</evidence>
<dbReference type="PANTHER" id="PTHR22550:SF5">
    <property type="entry name" value="LEUCINE ZIPPER PROTEIN 4"/>
    <property type="match status" value="1"/>
</dbReference>
<evidence type="ECO:0008006" key="8">
    <source>
        <dbReference type="Google" id="ProtNLM"/>
    </source>
</evidence>
<dbReference type="PANTHER" id="PTHR22550">
    <property type="entry name" value="SPORE GERMINATION PROTEIN"/>
    <property type="match status" value="1"/>
</dbReference>
<evidence type="ECO:0000256" key="3">
    <source>
        <dbReference type="ARBA" id="ARBA00023136"/>
    </source>
</evidence>
<keyword evidence="5" id="KW-1133">Transmembrane helix</keyword>
<protein>
    <recommendedName>
        <fullName evidence="8">Spore germination protein</fullName>
    </recommendedName>
</protein>
<evidence type="ECO:0000256" key="1">
    <source>
        <dbReference type="ARBA" id="ARBA00004141"/>
    </source>
</evidence>
<feature type="transmembrane region" description="Helical" evidence="5">
    <location>
        <begin position="376"/>
        <end position="394"/>
    </location>
</feature>
<evidence type="ECO:0000256" key="4">
    <source>
        <dbReference type="PIRNR" id="PIRNR005690"/>
    </source>
</evidence>
<comment type="similarity">
    <text evidence="2 4">Belongs to the GerABKA family.</text>
</comment>
<feature type="transmembrane region" description="Helical" evidence="5">
    <location>
        <begin position="432"/>
        <end position="454"/>
    </location>
</feature>
<keyword evidence="7" id="KW-1185">Reference proteome</keyword>
<name>A0ABM6KFU0_9BACI</name>
<evidence type="ECO:0000313" key="6">
    <source>
        <dbReference type="EMBL" id="ART75386.1"/>
    </source>
</evidence>
<dbReference type="RefSeq" id="WP_088017307.1">
    <property type="nucleotide sequence ID" value="NZ_CP020880.1"/>
</dbReference>
<dbReference type="EMBL" id="CP020880">
    <property type="protein sequence ID" value="ART75386.1"/>
    <property type="molecule type" value="Genomic_DNA"/>
</dbReference>
<feature type="transmembrane region" description="Helical" evidence="5">
    <location>
        <begin position="348"/>
        <end position="367"/>
    </location>
</feature>
<dbReference type="Pfam" id="PF03323">
    <property type="entry name" value="GerA"/>
    <property type="match status" value="1"/>
</dbReference>
<keyword evidence="3 4" id="KW-0472">Membrane</keyword>
<feature type="transmembrane region" description="Helical" evidence="5">
    <location>
        <begin position="400"/>
        <end position="420"/>
    </location>
</feature>
<dbReference type="InterPro" id="IPR050768">
    <property type="entry name" value="UPF0353/GerABKA_families"/>
</dbReference>
<dbReference type="InterPro" id="IPR004995">
    <property type="entry name" value="Spore_Ger"/>
</dbReference>
<comment type="subcellular location">
    <subcellularLocation>
        <location evidence="4">Cell membrane</location>
    </subcellularLocation>
    <subcellularLocation>
        <location evidence="1">Membrane</location>
        <topology evidence="1">Multi-pass membrane protein</topology>
    </subcellularLocation>
</comment>
<gene>
    <name evidence="6" type="ORF">B4U37_04720</name>
</gene>
<accession>A0ABM6KFU0</accession>
<dbReference type="Proteomes" id="UP000195573">
    <property type="component" value="Chromosome"/>
</dbReference>
<evidence type="ECO:0000256" key="5">
    <source>
        <dbReference type="SAM" id="Phobius"/>
    </source>
</evidence>